<gene>
    <name evidence="1" type="ORF">ES288_D10G083500v1</name>
</gene>
<accession>A0A5D2B1E0</accession>
<feature type="non-terminal residue" evidence="1">
    <location>
        <position position="82"/>
    </location>
</feature>
<evidence type="ECO:0000313" key="2">
    <source>
        <dbReference type="Proteomes" id="UP000323506"/>
    </source>
</evidence>
<keyword evidence="2" id="KW-1185">Reference proteome</keyword>
<reference evidence="1 2" key="1">
    <citation type="submission" date="2019-06" db="EMBL/GenBank/DDBJ databases">
        <title>WGS assembly of Gossypium darwinii.</title>
        <authorList>
            <person name="Chen Z.J."/>
            <person name="Sreedasyam A."/>
            <person name="Ando A."/>
            <person name="Song Q."/>
            <person name="De L."/>
            <person name="Hulse-Kemp A."/>
            <person name="Ding M."/>
            <person name="Ye W."/>
            <person name="Kirkbride R."/>
            <person name="Jenkins J."/>
            <person name="Plott C."/>
            <person name="Lovell J."/>
            <person name="Lin Y.-M."/>
            <person name="Vaughn R."/>
            <person name="Liu B."/>
            <person name="Li W."/>
            <person name="Simpson S."/>
            <person name="Scheffler B."/>
            <person name="Saski C."/>
            <person name="Grover C."/>
            <person name="Hu G."/>
            <person name="Conover J."/>
            <person name="Carlson J."/>
            <person name="Shu S."/>
            <person name="Boston L."/>
            <person name="Williams M."/>
            <person name="Peterson D."/>
            <person name="Mcgee K."/>
            <person name="Jones D."/>
            <person name="Wendel J."/>
            <person name="Stelly D."/>
            <person name="Grimwood J."/>
            <person name="Schmutz J."/>
        </authorList>
    </citation>
    <scope>NUCLEOTIDE SEQUENCE [LARGE SCALE GENOMIC DNA]</scope>
    <source>
        <strain evidence="1">1808015.09</strain>
    </source>
</reference>
<proteinExistence type="predicted"/>
<dbReference type="AlphaFoldDB" id="A0A5D2B1E0"/>
<evidence type="ECO:0000313" key="1">
    <source>
        <dbReference type="EMBL" id="TYG49306.1"/>
    </source>
</evidence>
<name>A0A5D2B1E0_GOSDA</name>
<dbReference type="Proteomes" id="UP000323506">
    <property type="component" value="Chromosome D10"/>
</dbReference>
<dbReference type="EMBL" id="CM017710">
    <property type="protein sequence ID" value="TYG49306.1"/>
    <property type="molecule type" value="Genomic_DNA"/>
</dbReference>
<sequence>MSLAHGDNFAVKRMRKLTQRRAVDYTSTVVRYMQLLPTLSWLIQVLPTLSWLKTELRLPKPWITMQTQATGHKINVLFLLCK</sequence>
<organism evidence="1 2">
    <name type="scientific">Gossypium darwinii</name>
    <name type="common">Darwin's cotton</name>
    <name type="synonym">Gossypium barbadense var. darwinii</name>
    <dbReference type="NCBI Taxonomy" id="34276"/>
    <lineage>
        <taxon>Eukaryota</taxon>
        <taxon>Viridiplantae</taxon>
        <taxon>Streptophyta</taxon>
        <taxon>Embryophyta</taxon>
        <taxon>Tracheophyta</taxon>
        <taxon>Spermatophyta</taxon>
        <taxon>Magnoliopsida</taxon>
        <taxon>eudicotyledons</taxon>
        <taxon>Gunneridae</taxon>
        <taxon>Pentapetalae</taxon>
        <taxon>rosids</taxon>
        <taxon>malvids</taxon>
        <taxon>Malvales</taxon>
        <taxon>Malvaceae</taxon>
        <taxon>Malvoideae</taxon>
        <taxon>Gossypium</taxon>
    </lineage>
</organism>
<protein>
    <submittedName>
        <fullName evidence="1">Uncharacterized protein</fullName>
    </submittedName>
</protein>